<dbReference type="PROSITE" id="PS00211">
    <property type="entry name" value="ABC_TRANSPORTER_1"/>
    <property type="match status" value="1"/>
</dbReference>
<evidence type="ECO:0000256" key="1">
    <source>
        <dbReference type="ARBA" id="ARBA00022741"/>
    </source>
</evidence>
<protein>
    <submittedName>
        <fullName evidence="4">ABC transporter ATP-binding protein</fullName>
    </submittedName>
</protein>
<evidence type="ECO:0000313" key="4">
    <source>
        <dbReference type="EMBL" id="MEZ0163312.1"/>
    </source>
</evidence>
<sequence>MNLPRDDATGPGPALALRSVSHAYSRTPALREVSLTVEPGEVVAVTGPSGCGKSTLLHVAAGLLVPQAGSVDLLGTDLHDLDETARAVLRRRGVGIVLQYGQLVPDMTLEDNVALPLLLDGGDLAASRTAARDALARVGLEQAGQAVPEELSGGQAQRAAIARALITSPRLLLADEPVASLDAVAAADALDLMLAVARRDGGAVVLVTHDNLVAATADREVRLREGRVERETVLR</sequence>
<dbReference type="InterPro" id="IPR003439">
    <property type="entry name" value="ABC_transporter-like_ATP-bd"/>
</dbReference>
<evidence type="ECO:0000259" key="3">
    <source>
        <dbReference type="PROSITE" id="PS50893"/>
    </source>
</evidence>
<evidence type="ECO:0000256" key="2">
    <source>
        <dbReference type="ARBA" id="ARBA00022840"/>
    </source>
</evidence>
<dbReference type="InterPro" id="IPR015854">
    <property type="entry name" value="ABC_transpr_LolD-like"/>
</dbReference>
<dbReference type="GO" id="GO:0005524">
    <property type="term" value="F:ATP binding"/>
    <property type="evidence" value="ECO:0007669"/>
    <property type="project" value="UniProtKB-KW"/>
</dbReference>
<dbReference type="Pfam" id="PF00005">
    <property type="entry name" value="ABC_tran"/>
    <property type="match status" value="1"/>
</dbReference>
<dbReference type="EMBL" id="JBGFTU010000001">
    <property type="protein sequence ID" value="MEZ0163312.1"/>
    <property type="molecule type" value="Genomic_DNA"/>
</dbReference>
<proteinExistence type="predicted"/>
<dbReference type="PROSITE" id="PS50893">
    <property type="entry name" value="ABC_TRANSPORTER_2"/>
    <property type="match status" value="1"/>
</dbReference>
<keyword evidence="5" id="KW-1185">Reference proteome</keyword>
<accession>A0ABV4GXJ3</accession>
<dbReference type="PANTHER" id="PTHR24220">
    <property type="entry name" value="IMPORT ATP-BINDING PROTEIN"/>
    <property type="match status" value="1"/>
</dbReference>
<dbReference type="SUPFAM" id="SSF52540">
    <property type="entry name" value="P-loop containing nucleoside triphosphate hydrolases"/>
    <property type="match status" value="1"/>
</dbReference>
<dbReference type="RefSeq" id="WP_370439563.1">
    <property type="nucleotide sequence ID" value="NZ_JBGFTU010000001.1"/>
</dbReference>
<dbReference type="SMART" id="SM00382">
    <property type="entry name" value="AAA"/>
    <property type="match status" value="1"/>
</dbReference>
<comment type="caution">
    <text evidence="4">The sequence shown here is derived from an EMBL/GenBank/DDBJ whole genome shotgun (WGS) entry which is preliminary data.</text>
</comment>
<reference evidence="4 5" key="1">
    <citation type="submission" date="2024-07" db="EMBL/GenBank/DDBJ databases">
        <authorList>
            <person name="Thanompreechachai J."/>
            <person name="Duangmal K."/>
        </authorList>
    </citation>
    <scope>NUCLEOTIDE SEQUENCE [LARGE SCALE GENOMIC DNA]</scope>
    <source>
        <strain evidence="4 5">LSe6-4</strain>
    </source>
</reference>
<name>A0ABV4GXJ3_9ACTN</name>
<keyword evidence="1" id="KW-0547">Nucleotide-binding</keyword>
<dbReference type="InterPro" id="IPR003593">
    <property type="entry name" value="AAA+_ATPase"/>
</dbReference>
<feature type="domain" description="ABC transporter" evidence="3">
    <location>
        <begin position="15"/>
        <end position="235"/>
    </location>
</feature>
<evidence type="ECO:0000313" key="5">
    <source>
        <dbReference type="Proteomes" id="UP001565927"/>
    </source>
</evidence>
<dbReference type="Gene3D" id="3.40.50.300">
    <property type="entry name" value="P-loop containing nucleotide triphosphate hydrolases"/>
    <property type="match status" value="1"/>
</dbReference>
<keyword evidence="2 4" id="KW-0067">ATP-binding</keyword>
<dbReference type="Proteomes" id="UP001565927">
    <property type="component" value="Unassembled WGS sequence"/>
</dbReference>
<dbReference type="InterPro" id="IPR017871">
    <property type="entry name" value="ABC_transporter-like_CS"/>
</dbReference>
<dbReference type="InterPro" id="IPR027417">
    <property type="entry name" value="P-loop_NTPase"/>
</dbReference>
<gene>
    <name evidence="4" type="ORF">AB2L27_00885</name>
</gene>
<organism evidence="4 5">
    <name type="scientific">Kineococcus halophytocola</name>
    <dbReference type="NCBI Taxonomy" id="3234027"/>
    <lineage>
        <taxon>Bacteria</taxon>
        <taxon>Bacillati</taxon>
        <taxon>Actinomycetota</taxon>
        <taxon>Actinomycetes</taxon>
        <taxon>Kineosporiales</taxon>
        <taxon>Kineosporiaceae</taxon>
        <taxon>Kineococcus</taxon>
    </lineage>
</organism>